<protein>
    <submittedName>
        <fullName evidence="10">tRNA (N(6)-L-threonylcarbamoyladenosine(37)-C(2))-methylthiotransferase MtaB</fullName>
    </submittedName>
</protein>
<dbReference type="GO" id="GO:0035598">
    <property type="term" value="F:tRNA (N(6)-L-threonylcarbamoyladenosine(37)-C(2))-methylthiotransferase activity"/>
    <property type="evidence" value="ECO:0007669"/>
    <property type="project" value="TreeGrafter"/>
</dbReference>
<feature type="domain" description="Radical SAM core" evidence="9">
    <location>
        <begin position="134"/>
        <end position="362"/>
    </location>
</feature>
<dbReference type="EMBL" id="JABVCQ010000020">
    <property type="protein sequence ID" value="MBB1126510.1"/>
    <property type="molecule type" value="Genomic_DNA"/>
</dbReference>
<dbReference type="Pfam" id="PF00919">
    <property type="entry name" value="UPF0004"/>
    <property type="match status" value="1"/>
</dbReference>
<dbReference type="AlphaFoldDB" id="A0A839HEG0"/>
<dbReference type="NCBIfam" id="TIGR00089">
    <property type="entry name" value="MiaB/RimO family radical SAM methylthiotransferase"/>
    <property type="match status" value="1"/>
</dbReference>
<dbReference type="NCBIfam" id="TIGR01579">
    <property type="entry name" value="MiaB-like-C"/>
    <property type="match status" value="1"/>
</dbReference>
<evidence type="ECO:0000256" key="4">
    <source>
        <dbReference type="ARBA" id="ARBA00022691"/>
    </source>
</evidence>
<dbReference type="InterPro" id="IPR005839">
    <property type="entry name" value="Methylthiotransferase"/>
</dbReference>
<evidence type="ECO:0000256" key="5">
    <source>
        <dbReference type="ARBA" id="ARBA00022723"/>
    </source>
</evidence>
<dbReference type="PANTHER" id="PTHR11918">
    <property type="entry name" value="RADICAL SAM PROTEINS"/>
    <property type="match status" value="1"/>
</dbReference>
<evidence type="ECO:0000256" key="7">
    <source>
        <dbReference type="ARBA" id="ARBA00023014"/>
    </source>
</evidence>
<dbReference type="PROSITE" id="PS51918">
    <property type="entry name" value="RADICAL_SAM"/>
    <property type="match status" value="1"/>
</dbReference>
<dbReference type="SFLD" id="SFLDS00029">
    <property type="entry name" value="Radical_SAM"/>
    <property type="match status" value="1"/>
</dbReference>
<dbReference type="Proteomes" id="UP000548632">
    <property type="component" value="Unassembled WGS sequence"/>
</dbReference>
<reference evidence="10 11" key="1">
    <citation type="journal article" date="2020" name="Arch. Microbiol.">
        <title>The genome sequence of the giant phototrophic gammaproteobacterium Thiospirillum jenense gives insight into its physiological properties and phylogenetic relationships.</title>
        <authorList>
            <person name="Imhoff J.F."/>
            <person name="Meyer T.E."/>
            <person name="Kyndt J.A."/>
        </authorList>
    </citation>
    <scope>NUCLEOTIDE SEQUENCE [LARGE SCALE GENOMIC DNA]</scope>
    <source>
        <strain evidence="10 11">DSM 216</strain>
    </source>
</reference>
<organism evidence="10 11">
    <name type="scientific">Thiospirillum jenense</name>
    <dbReference type="NCBI Taxonomy" id="1653858"/>
    <lineage>
        <taxon>Bacteria</taxon>
        <taxon>Pseudomonadati</taxon>
        <taxon>Pseudomonadota</taxon>
        <taxon>Gammaproteobacteria</taxon>
        <taxon>Chromatiales</taxon>
        <taxon>Chromatiaceae</taxon>
        <taxon>Thiospirillum</taxon>
    </lineage>
</organism>
<dbReference type="SFLD" id="SFLDG01061">
    <property type="entry name" value="methylthiotransferase"/>
    <property type="match status" value="1"/>
</dbReference>
<dbReference type="PANTHER" id="PTHR11918:SF45">
    <property type="entry name" value="THREONYLCARBAMOYLADENOSINE TRNA METHYLTHIOTRANSFERASE"/>
    <property type="match status" value="1"/>
</dbReference>
<comment type="cofactor">
    <cofactor evidence="1">
        <name>[4Fe-4S] cluster</name>
        <dbReference type="ChEBI" id="CHEBI:49883"/>
    </cofactor>
</comment>
<evidence type="ECO:0000259" key="9">
    <source>
        <dbReference type="PROSITE" id="PS51918"/>
    </source>
</evidence>
<keyword evidence="4" id="KW-0949">S-adenosyl-L-methionine</keyword>
<evidence type="ECO:0000313" key="11">
    <source>
        <dbReference type="Proteomes" id="UP000548632"/>
    </source>
</evidence>
<dbReference type="InterPro" id="IPR006638">
    <property type="entry name" value="Elp3/MiaA/NifB-like_rSAM"/>
</dbReference>
<name>A0A839HEG0_9GAMM</name>
<keyword evidence="11" id="KW-1185">Reference proteome</keyword>
<dbReference type="InterPro" id="IPR023404">
    <property type="entry name" value="rSAM_horseshoe"/>
</dbReference>
<gene>
    <name evidence="10" type="primary">mtaB</name>
    <name evidence="10" type="ORF">HUK38_09730</name>
</gene>
<proteinExistence type="predicted"/>
<dbReference type="InterPro" id="IPR013848">
    <property type="entry name" value="Methylthiotransferase_N"/>
</dbReference>
<dbReference type="InterPro" id="IPR038135">
    <property type="entry name" value="Methylthiotransferase_N_sf"/>
</dbReference>
<keyword evidence="5" id="KW-0479">Metal-binding</keyword>
<dbReference type="Gene3D" id="3.40.50.12160">
    <property type="entry name" value="Methylthiotransferase, N-terminal domain"/>
    <property type="match status" value="1"/>
</dbReference>
<keyword evidence="2" id="KW-0004">4Fe-4S</keyword>
<dbReference type="Pfam" id="PF04055">
    <property type="entry name" value="Radical_SAM"/>
    <property type="match status" value="1"/>
</dbReference>
<feature type="domain" description="MTTase N-terminal" evidence="8">
    <location>
        <begin position="1"/>
        <end position="116"/>
    </location>
</feature>
<dbReference type="SFLD" id="SFLDG01082">
    <property type="entry name" value="B12-binding_domain_containing"/>
    <property type="match status" value="1"/>
</dbReference>
<evidence type="ECO:0000256" key="3">
    <source>
        <dbReference type="ARBA" id="ARBA00022679"/>
    </source>
</evidence>
<dbReference type="GO" id="GO:0051539">
    <property type="term" value="F:4 iron, 4 sulfur cluster binding"/>
    <property type="evidence" value="ECO:0007669"/>
    <property type="project" value="UniProtKB-KW"/>
</dbReference>
<keyword evidence="6" id="KW-0408">Iron</keyword>
<dbReference type="InterPro" id="IPR007197">
    <property type="entry name" value="rSAM"/>
</dbReference>
<evidence type="ECO:0000259" key="8">
    <source>
        <dbReference type="PROSITE" id="PS51449"/>
    </source>
</evidence>
<accession>A0A839HEG0</accession>
<evidence type="ECO:0000256" key="2">
    <source>
        <dbReference type="ARBA" id="ARBA00022485"/>
    </source>
</evidence>
<comment type="caution">
    <text evidence="10">The sequence shown here is derived from an EMBL/GenBank/DDBJ whole genome shotgun (WGS) entry which is preliminary data.</text>
</comment>
<dbReference type="SUPFAM" id="SSF102114">
    <property type="entry name" value="Radical SAM enzymes"/>
    <property type="match status" value="1"/>
</dbReference>
<dbReference type="SMART" id="SM00729">
    <property type="entry name" value="Elp3"/>
    <property type="match status" value="1"/>
</dbReference>
<sequence length="438" mass="48891">MQVQLATLGCRLNEAETEYWARQLNQAGATILNPSDVHSPADLIIINTCAVTADAVRKSRRLIHRLRNQYPHARCVVTGCAASLPVYHAGFQAECDILIPNADKDQLVSLINAALQLSLSPMNDQPASSNVLFTRGRQRAFIKIQDGCRHRCHFCMTTLARGAERSRPIAEIIQHIQQLTTEDIHEVLLTGVHVAGYGHDLHTNLMALLTAILNDTSIERIRLGALEPWELPTALWSLFDNPRLMPHLHLPVQSGSDQVLKRMGRRGSAIRFAELVSIVRERIPTVNLTTDIIVGFPGETDADWQQTLALVTQSQFSHVHSFAYSPRPGTRAADLPQRIDAAIMQHRIRELKQLTAVLKRTQLERQLGRADQVLIEARPPDCREWVGYTRNYFPVKIAIEAAPSLLLTNQIIPVRLTTLTPDGLALHGQCITELTRGL</sequence>
<keyword evidence="7" id="KW-0411">Iron-sulfur</keyword>
<dbReference type="CDD" id="cd01335">
    <property type="entry name" value="Radical_SAM"/>
    <property type="match status" value="1"/>
</dbReference>
<keyword evidence="3 10" id="KW-0808">Transferase</keyword>
<evidence type="ECO:0000256" key="6">
    <source>
        <dbReference type="ARBA" id="ARBA00023004"/>
    </source>
</evidence>
<dbReference type="InterPro" id="IPR006467">
    <property type="entry name" value="MiaB-like_bact"/>
</dbReference>
<dbReference type="InterPro" id="IPR058240">
    <property type="entry name" value="rSAM_sf"/>
</dbReference>
<evidence type="ECO:0000256" key="1">
    <source>
        <dbReference type="ARBA" id="ARBA00001966"/>
    </source>
</evidence>
<dbReference type="PROSITE" id="PS51449">
    <property type="entry name" value="MTTASE_N"/>
    <property type="match status" value="1"/>
</dbReference>
<dbReference type="GO" id="GO:0046872">
    <property type="term" value="F:metal ion binding"/>
    <property type="evidence" value="ECO:0007669"/>
    <property type="project" value="UniProtKB-KW"/>
</dbReference>
<evidence type="ECO:0000313" key="10">
    <source>
        <dbReference type="EMBL" id="MBB1126510.1"/>
    </source>
</evidence>
<dbReference type="Gene3D" id="3.80.30.20">
    <property type="entry name" value="tm_1862 like domain"/>
    <property type="match status" value="1"/>
</dbReference>